<organism evidence="2 3">
    <name type="scientific">Candidatus Segetimicrobium genomatis</name>
    <dbReference type="NCBI Taxonomy" id="2569760"/>
    <lineage>
        <taxon>Bacteria</taxon>
        <taxon>Bacillati</taxon>
        <taxon>Candidatus Sysuimicrobiota</taxon>
        <taxon>Candidatus Sysuimicrobiia</taxon>
        <taxon>Candidatus Sysuimicrobiales</taxon>
        <taxon>Candidatus Segetimicrobiaceae</taxon>
        <taxon>Candidatus Segetimicrobium</taxon>
    </lineage>
</organism>
<comment type="caution">
    <text evidence="2">The sequence shown here is derived from an EMBL/GenBank/DDBJ whole genome shotgun (WGS) entry which is preliminary data.</text>
</comment>
<dbReference type="PANTHER" id="PTHR37017:SF11">
    <property type="entry name" value="ESTERASE_LIPASE_THIOESTERASE DOMAIN-CONTAINING PROTEIN"/>
    <property type="match status" value="1"/>
</dbReference>
<dbReference type="InterPro" id="IPR052897">
    <property type="entry name" value="Sec-Metab_Biosynth_Hydrolase"/>
</dbReference>
<dbReference type="PANTHER" id="PTHR37017">
    <property type="entry name" value="AB HYDROLASE-1 DOMAIN-CONTAINING PROTEIN-RELATED"/>
    <property type="match status" value="1"/>
</dbReference>
<dbReference type="AlphaFoldDB" id="A0A537J6Q7"/>
<evidence type="ECO:0000259" key="1">
    <source>
        <dbReference type="Pfam" id="PF12697"/>
    </source>
</evidence>
<evidence type="ECO:0000313" key="3">
    <source>
        <dbReference type="Proteomes" id="UP000320048"/>
    </source>
</evidence>
<dbReference type="Pfam" id="PF12697">
    <property type="entry name" value="Abhydrolase_6"/>
    <property type="match status" value="1"/>
</dbReference>
<dbReference type="GO" id="GO:0016787">
    <property type="term" value="F:hydrolase activity"/>
    <property type="evidence" value="ECO:0007669"/>
    <property type="project" value="UniProtKB-KW"/>
</dbReference>
<protein>
    <submittedName>
        <fullName evidence="2">Alpha/beta hydrolase</fullName>
    </submittedName>
</protein>
<reference evidence="2 3" key="1">
    <citation type="journal article" date="2019" name="Nat. Microbiol.">
        <title>Mediterranean grassland soil C-N compound turnover is dependent on rainfall and depth, and is mediated by genomically divergent microorganisms.</title>
        <authorList>
            <person name="Diamond S."/>
            <person name="Andeer P.F."/>
            <person name="Li Z."/>
            <person name="Crits-Christoph A."/>
            <person name="Burstein D."/>
            <person name="Anantharaman K."/>
            <person name="Lane K.R."/>
            <person name="Thomas B.C."/>
            <person name="Pan C."/>
            <person name="Northen T.R."/>
            <person name="Banfield J.F."/>
        </authorList>
    </citation>
    <scope>NUCLEOTIDE SEQUENCE [LARGE SCALE GENOMIC DNA]</scope>
    <source>
        <strain evidence="2">NP_7</strain>
    </source>
</reference>
<proteinExistence type="predicted"/>
<feature type="domain" description="AB hydrolase-1" evidence="1">
    <location>
        <begin position="5"/>
        <end position="219"/>
    </location>
</feature>
<dbReference type="Gene3D" id="3.40.50.1820">
    <property type="entry name" value="alpha/beta hydrolase"/>
    <property type="match status" value="1"/>
</dbReference>
<gene>
    <name evidence="2" type="ORF">E6H04_10980</name>
</gene>
<name>A0A537J6Q7_9BACT</name>
<dbReference type="EMBL" id="VBAO01000305">
    <property type="protein sequence ID" value="TMI79197.1"/>
    <property type="molecule type" value="Genomic_DNA"/>
</dbReference>
<dbReference type="Proteomes" id="UP000320048">
    <property type="component" value="Unassembled WGS sequence"/>
</dbReference>
<accession>A0A537J6Q7</accession>
<dbReference type="SUPFAM" id="SSF53474">
    <property type="entry name" value="alpha/beta-Hydrolases"/>
    <property type="match status" value="1"/>
</dbReference>
<dbReference type="InterPro" id="IPR000073">
    <property type="entry name" value="AB_hydrolase_1"/>
</dbReference>
<keyword evidence="2" id="KW-0378">Hydrolase</keyword>
<dbReference type="InterPro" id="IPR029058">
    <property type="entry name" value="AB_hydrolase_fold"/>
</dbReference>
<evidence type="ECO:0000313" key="2">
    <source>
        <dbReference type="EMBL" id="TMI79197.1"/>
    </source>
</evidence>
<sequence length="227" mass="24032">MAANIVLVHGADADGSSWSKLIPMLQDAGHYAVAVQLPLTSIVDDAATARRAIDKFDAPVVVVGHSFGGVVISQAAHEAPNVSALVYVAAFAPDTDESAADLVGRFPALESAKYIVVDKNGFFAFPQDQFPRLFAQDVDPVEARVMAAVQGPADAARFAFKSGPPAWREHPSWYVVAGADGIINPECQRWMAQRIDAKATLVPGASHAVMVSRPREVANVIMAAAKS</sequence>